<evidence type="ECO:0000313" key="5">
    <source>
        <dbReference type="EMBL" id="MEV0711617.1"/>
    </source>
</evidence>
<feature type="domain" description="Beta-ketoacyl-[acyl-carrier-protein] synthase III C-terminal" evidence="4">
    <location>
        <begin position="281"/>
        <end position="356"/>
    </location>
</feature>
<dbReference type="InterPro" id="IPR013747">
    <property type="entry name" value="ACP_syn_III_C"/>
</dbReference>
<dbReference type="Proteomes" id="UP001551695">
    <property type="component" value="Unassembled WGS sequence"/>
</dbReference>
<name>A0ABV3G1R3_9NOCA</name>
<evidence type="ECO:0000259" key="4">
    <source>
        <dbReference type="Pfam" id="PF08541"/>
    </source>
</evidence>
<reference evidence="5 6" key="1">
    <citation type="submission" date="2024-06" db="EMBL/GenBank/DDBJ databases">
        <title>The Natural Products Discovery Center: Release of the First 8490 Sequenced Strains for Exploring Actinobacteria Biosynthetic Diversity.</title>
        <authorList>
            <person name="Kalkreuter E."/>
            <person name="Kautsar S.A."/>
            <person name="Yang D."/>
            <person name="Bader C.D."/>
            <person name="Teijaro C.N."/>
            <person name="Fluegel L."/>
            <person name="Davis C.M."/>
            <person name="Simpson J.R."/>
            <person name="Lauterbach L."/>
            <person name="Steele A.D."/>
            <person name="Gui C."/>
            <person name="Meng S."/>
            <person name="Li G."/>
            <person name="Viehrig K."/>
            <person name="Ye F."/>
            <person name="Su P."/>
            <person name="Kiefer A.F."/>
            <person name="Nichols A."/>
            <person name="Cepeda A.J."/>
            <person name="Yan W."/>
            <person name="Fan B."/>
            <person name="Jiang Y."/>
            <person name="Adhikari A."/>
            <person name="Zheng C.-J."/>
            <person name="Schuster L."/>
            <person name="Cowan T.M."/>
            <person name="Smanski M.J."/>
            <person name="Chevrette M.G."/>
            <person name="De Carvalho L.P.S."/>
            <person name="Shen B."/>
        </authorList>
    </citation>
    <scope>NUCLEOTIDE SEQUENCE [LARGE SCALE GENOMIC DNA]</scope>
    <source>
        <strain evidence="5 6">NPDC050403</strain>
    </source>
</reference>
<comment type="caution">
    <text evidence="5">The sequence shown here is derived from an EMBL/GenBank/DDBJ whole genome shotgun (WGS) entry which is preliminary data.</text>
</comment>
<keyword evidence="1" id="KW-0808">Transferase</keyword>
<protein>
    <submittedName>
        <fullName evidence="5">3-oxoacyl-[acyl-carrier-protein] synthase III C-terminal domain-containing protein</fullName>
    </submittedName>
</protein>
<dbReference type="Gene3D" id="3.40.47.10">
    <property type="match status" value="2"/>
</dbReference>
<accession>A0ABV3G1R3</accession>
<feature type="domain" description="Thiolase N-terminal" evidence="3">
    <location>
        <begin position="63"/>
        <end position="156"/>
    </location>
</feature>
<organism evidence="5 6">
    <name type="scientific">Nocardia aurea</name>
    <dbReference type="NCBI Taxonomy" id="2144174"/>
    <lineage>
        <taxon>Bacteria</taxon>
        <taxon>Bacillati</taxon>
        <taxon>Actinomycetota</taxon>
        <taxon>Actinomycetes</taxon>
        <taxon>Mycobacteriales</taxon>
        <taxon>Nocardiaceae</taxon>
        <taxon>Nocardia</taxon>
    </lineage>
</organism>
<sequence>MDAYITATGRFLPGEPVPNDEIEEYIGKAGRASSDLKDQILQNSGIKTRYYAIDKKQQTVYSNAAMAASAVRNAVERAGLEPADVELLAAATTLPDLMGPGHASMVHGELGYPPLEIVTAHGICSSGMMALKNAYLQVKVGEKKTAVSVASELASRGFKHTRYEEMKAITEDGSLPMETAFLRYMLSDGAGAAIVSDSPAPDRVSLRIDWISLTSYANTEKACMYFGSNKNGCEKTWADYPNASAAAMDGALVARQKLSLLPHLVRVGIDEYERLADAGKFDPDAVTWFPAHYSSERMKTMLTGELKRRGVSAGRPEAWFSNLTRVGNIGSASIYVILDEMLQEKLVQPGDTLLCMVPESGRFAISFMHLTAVAGAAQQAKVES</sequence>
<dbReference type="Pfam" id="PF08541">
    <property type="entry name" value="ACP_syn_III_C"/>
    <property type="match status" value="1"/>
</dbReference>
<dbReference type="PANTHER" id="PTHR34069:SF2">
    <property type="entry name" value="BETA-KETOACYL-[ACYL-CARRIER-PROTEIN] SYNTHASE III"/>
    <property type="match status" value="1"/>
</dbReference>
<dbReference type="EMBL" id="JBFAKC010000016">
    <property type="protein sequence ID" value="MEV0711617.1"/>
    <property type="molecule type" value="Genomic_DNA"/>
</dbReference>
<evidence type="ECO:0000256" key="2">
    <source>
        <dbReference type="ARBA" id="ARBA00023315"/>
    </source>
</evidence>
<keyword evidence="6" id="KW-1185">Reference proteome</keyword>
<keyword evidence="2" id="KW-0012">Acyltransferase</keyword>
<dbReference type="SUPFAM" id="SSF53901">
    <property type="entry name" value="Thiolase-like"/>
    <property type="match status" value="1"/>
</dbReference>
<evidence type="ECO:0000256" key="1">
    <source>
        <dbReference type="ARBA" id="ARBA00022679"/>
    </source>
</evidence>
<evidence type="ECO:0000259" key="3">
    <source>
        <dbReference type="Pfam" id="PF00108"/>
    </source>
</evidence>
<dbReference type="CDD" id="cd00827">
    <property type="entry name" value="init_cond_enzymes"/>
    <property type="match status" value="1"/>
</dbReference>
<dbReference type="PANTHER" id="PTHR34069">
    <property type="entry name" value="3-OXOACYL-[ACYL-CARRIER-PROTEIN] SYNTHASE 3"/>
    <property type="match status" value="1"/>
</dbReference>
<dbReference type="Pfam" id="PF00108">
    <property type="entry name" value="Thiolase_N"/>
    <property type="match status" value="1"/>
</dbReference>
<dbReference type="InterPro" id="IPR016039">
    <property type="entry name" value="Thiolase-like"/>
</dbReference>
<gene>
    <name evidence="5" type="ORF">AB0I48_29075</name>
</gene>
<dbReference type="InterPro" id="IPR020616">
    <property type="entry name" value="Thiolase_N"/>
</dbReference>
<evidence type="ECO:0000313" key="6">
    <source>
        <dbReference type="Proteomes" id="UP001551695"/>
    </source>
</evidence>
<dbReference type="RefSeq" id="WP_357788171.1">
    <property type="nucleotide sequence ID" value="NZ_JBFAKC010000016.1"/>
</dbReference>
<proteinExistence type="predicted"/>